<keyword evidence="3" id="KW-1185">Reference proteome</keyword>
<evidence type="ECO:0000313" key="2">
    <source>
        <dbReference type="EMBL" id="KAK4781037.1"/>
    </source>
</evidence>
<proteinExistence type="predicted"/>
<reference evidence="2 3" key="1">
    <citation type="journal article" date="2023" name="Hortic Res">
        <title>Pangenome of water caltrop reveals structural variations and asymmetric subgenome divergence after allopolyploidization.</title>
        <authorList>
            <person name="Zhang X."/>
            <person name="Chen Y."/>
            <person name="Wang L."/>
            <person name="Yuan Y."/>
            <person name="Fang M."/>
            <person name="Shi L."/>
            <person name="Lu R."/>
            <person name="Comes H.P."/>
            <person name="Ma Y."/>
            <person name="Chen Y."/>
            <person name="Huang G."/>
            <person name="Zhou Y."/>
            <person name="Zheng Z."/>
            <person name="Qiu Y."/>
        </authorList>
    </citation>
    <scope>NUCLEOTIDE SEQUENCE [LARGE SCALE GENOMIC DNA]</scope>
    <source>
        <tissue evidence="2">Roots</tissue>
    </source>
</reference>
<dbReference type="Proteomes" id="UP001345219">
    <property type="component" value="Chromosome 13"/>
</dbReference>
<sequence length="304" mass="32682">MMNSMNNDSEEENSNSNNHHNWLDFSLLSPHQVGSNNSNHDMKIPLSSSSSPPPVAASPSTFTSTSDFAQQHCSQTQLTSGLTVPTGIDLRSLQVSPQISYGNHCYGVSIGGGNGVDETFISPLSVMPLRSDGSLCLMEAPKRSQPQAATATEAASSGAHRLVQTQQYPPFPHASAYSNVHYPAEDNSSPSSSSTGSWVSSGLSQLCSTIGYGDLHSLSLSMSPATTQSTCISSSFQQHLTNYPSATGDCFAFETKKRGHERPDDNGNLNANQKQIIHRKSIDTFGQRTSQYRGVTSWKTTIRS</sequence>
<feature type="region of interest" description="Disordered" evidence="1">
    <location>
        <begin position="33"/>
        <end position="63"/>
    </location>
</feature>
<accession>A0AAN7QVX5</accession>
<gene>
    <name evidence="2" type="ORF">SAY87_017143</name>
</gene>
<protein>
    <submittedName>
        <fullName evidence="2">Uncharacterized protein</fullName>
    </submittedName>
</protein>
<feature type="region of interest" description="Disordered" evidence="1">
    <location>
        <begin position="174"/>
        <end position="195"/>
    </location>
</feature>
<name>A0AAN7QVX5_9MYRT</name>
<dbReference type="EMBL" id="JAXIOK010000001">
    <property type="protein sequence ID" value="KAK4781037.1"/>
    <property type="molecule type" value="Genomic_DNA"/>
</dbReference>
<organism evidence="2 3">
    <name type="scientific">Trapa incisa</name>
    <dbReference type="NCBI Taxonomy" id="236973"/>
    <lineage>
        <taxon>Eukaryota</taxon>
        <taxon>Viridiplantae</taxon>
        <taxon>Streptophyta</taxon>
        <taxon>Embryophyta</taxon>
        <taxon>Tracheophyta</taxon>
        <taxon>Spermatophyta</taxon>
        <taxon>Magnoliopsida</taxon>
        <taxon>eudicotyledons</taxon>
        <taxon>Gunneridae</taxon>
        <taxon>Pentapetalae</taxon>
        <taxon>rosids</taxon>
        <taxon>malvids</taxon>
        <taxon>Myrtales</taxon>
        <taxon>Lythraceae</taxon>
        <taxon>Trapa</taxon>
    </lineage>
</organism>
<evidence type="ECO:0000313" key="3">
    <source>
        <dbReference type="Proteomes" id="UP001345219"/>
    </source>
</evidence>
<dbReference type="AlphaFoldDB" id="A0AAN7QVX5"/>
<feature type="region of interest" description="Disordered" evidence="1">
    <location>
        <begin position="1"/>
        <end position="21"/>
    </location>
</feature>
<comment type="caution">
    <text evidence="2">The sequence shown here is derived from an EMBL/GenBank/DDBJ whole genome shotgun (WGS) entry which is preliminary data.</text>
</comment>
<evidence type="ECO:0000256" key="1">
    <source>
        <dbReference type="SAM" id="MobiDB-lite"/>
    </source>
</evidence>